<dbReference type="EMBL" id="AFQF01000550">
    <property type="protein sequence ID" value="EGU87794.1"/>
    <property type="molecule type" value="Genomic_DNA"/>
</dbReference>
<feature type="compositionally biased region" description="Polar residues" evidence="1">
    <location>
        <begin position="1"/>
        <end position="13"/>
    </location>
</feature>
<name>F9F5L2_FUSOF</name>
<dbReference type="AlphaFoldDB" id="F9F5L2"/>
<gene>
    <name evidence="2" type="ORF">FOXB_01687</name>
</gene>
<feature type="non-terminal residue" evidence="2">
    <location>
        <position position="20"/>
    </location>
</feature>
<evidence type="ECO:0000256" key="1">
    <source>
        <dbReference type="SAM" id="MobiDB-lite"/>
    </source>
</evidence>
<accession>F9F5L2</accession>
<organism evidence="2">
    <name type="scientific">Fusarium oxysporum (strain Fo5176)</name>
    <name type="common">Fusarium vascular wilt</name>
    <dbReference type="NCBI Taxonomy" id="660025"/>
    <lineage>
        <taxon>Eukaryota</taxon>
        <taxon>Fungi</taxon>
        <taxon>Dikarya</taxon>
        <taxon>Ascomycota</taxon>
        <taxon>Pezizomycotina</taxon>
        <taxon>Sordariomycetes</taxon>
        <taxon>Hypocreomycetidae</taxon>
        <taxon>Hypocreales</taxon>
        <taxon>Nectriaceae</taxon>
        <taxon>Fusarium</taxon>
        <taxon>Fusarium oxysporum species complex</taxon>
    </lineage>
</organism>
<sequence length="20" mass="2091">MTATSPNNTSSEPTEPIAKD</sequence>
<protein>
    <submittedName>
        <fullName evidence="2">Uncharacterized protein</fullName>
    </submittedName>
</protein>
<comment type="caution">
    <text evidence="2">The sequence shown here is derived from an EMBL/GenBank/DDBJ whole genome shotgun (WGS) entry which is preliminary data.</text>
</comment>
<proteinExistence type="predicted"/>
<feature type="region of interest" description="Disordered" evidence="1">
    <location>
        <begin position="1"/>
        <end position="20"/>
    </location>
</feature>
<evidence type="ECO:0000313" key="2">
    <source>
        <dbReference type="EMBL" id="EGU87794.1"/>
    </source>
</evidence>
<reference evidence="2" key="1">
    <citation type="journal article" date="2012" name="Mol. Plant Microbe Interact.">
        <title>A highly conserved effector in Fusarium oxysporum is required for full virulence on Arabidopsis.</title>
        <authorList>
            <person name="Thatcher L.F."/>
            <person name="Gardiner D.M."/>
            <person name="Kazan K."/>
            <person name="Manners J."/>
        </authorList>
    </citation>
    <scope>NUCLEOTIDE SEQUENCE [LARGE SCALE GENOMIC DNA]</scope>
    <source>
        <strain evidence="2">Fo5176</strain>
    </source>
</reference>